<keyword evidence="7" id="KW-0675">Receptor</keyword>
<keyword evidence="13" id="KW-1185">Reference proteome</keyword>
<evidence type="ECO:0000256" key="2">
    <source>
        <dbReference type="ARBA" id="ARBA00008685"/>
    </source>
</evidence>
<organism evidence="12 13">
    <name type="scientific">Chironomus riparius</name>
    <dbReference type="NCBI Taxonomy" id="315576"/>
    <lineage>
        <taxon>Eukaryota</taxon>
        <taxon>Metazoa</taxon>
        <taxon>Ecdysozoa</taxon>
        <taxon>Arthropoda</taxon>
        <taxon>Hexapoda</taxon>
        <taxon>Insecta</taxon>
        <taxon>Pterygota</taxon>
        <taxon>Neoptera</taxon>
        <taxon>Endopterygota</taxon>
        <taxon>Diptera</taxon>
        <taxon>Nematocera</taxon>
        <taxon>Chironomoidea</taxon>
        <taxon>Chironomidae</taxon>
        <taxon>Chironominae</taxon>
        <taxon>Chironomus</taxon>
    </lineage>
</organism>
<feature type="chain" id="PRO_5040187183" description="Ionotropic glutamate receptor C-terminal domain-containing protein" evidence="10">
    <location>
        <begin position="19"/>
        <end position="697"/>
    </location>
</feature>
<keyword evidence="5 9" id="KW-1133">Transmembrane helix</keyword>
<feature type="transmembrane region" description="Helical" evidence="9">
    <location>
        <begin position="344"/>
        <end position="370"/>
    </location>
</feature>
<reference evidence="12" key="2">
    <citation type="submission" date="2022-10" db="EMBL/GenBank/DDBJ databases">
        <authorList>
            <consortium name="ENA_rothamsted_submissions"/>
            <consortium name="culmorum"/>
            <person name="King R."/>
        </authorList>
    </citation>
    <scope>NUCLEOTIDE SEQUENCE</scope>
</reference>
<comment type="subcellular location">
    <subcellularLocation>
        <location evidence="1">Cell membrane</location>
        <topology evidence="1">Multi-pass membrane protein</topology>
    </subcellularLocation>
</comment>
<evidence type="ECO:0000256" key="1">
    <source>
        <dbReference type="ARBA" id="ARBA00004651"/>
    </source>
</evidence>
<proteinExistence type="inferred from homology"/>
<evidence type="ECO:0000256" key="10">
    <source>
        <dbReference type="SAM" id="SignalP"/>
    </source>
</evidence>
<dbReference type="Gene3D" id="1.10.287.70">
    <property type="match status" value="1"/>
</dbReference>
<evidence type="ECO:0000256" key="5">
    <source>
        <dbReference type="ARBA" id="ARBA00022989"/>
    </source>
</evidence>
<dbReference type="Proteomes" id="UP001153620">
    <property type="component" value="Chromosome 1"/>
</dbReference>
<dbReference type="EMBL" id="OU895877">
    <property type="protein sequence ID" value="CAG9801203.1"/>
    <property type="molecule type" value="Genomic_DNA"/>
</dbReference>
<feature type="transmembrane region" description="Helical" evidence="9">
    <location>
        <begin position="595"/>
        <end position="615"/>
    </location>
</feature>
<evidence type="ECO:0000259" key="11">
    <source>
        <dbReference type="Pfam" id="PF00060"/>
    </source>
</evidence>
<accession>A0A9N9WQK5</accession>
<dbReference type="InterPro" id="IPR052192">
    <property type="entry name" value="Insect_Ionotropic_Sensory_Rcpt"/>
</dbReference>
<comment type="similarity">
    <text evidence="2">Belongs to the glutamate-gated ion channel (TC 1.A.10.1) family.</text>
</comment>
<sequence length="697" mass="82019">MNINLILILFVILKLNNAGSINAINLSNFSLISKVVREIADKFFLSEKIEFSIIKVNNQSDLILDLFTRLLSGFKEKYSYYIFRDNALIRIFYGSAFIFTDFLENLPLIEDNIRLIRHQHQPIKYFIYAHDLNYRRLNQLTNFEFYKEIPRTFAVLYQYAYFITDEIDSIILSTVEWFGPHGCDRPKVYIINTFNKTTMQWNSKLKNHEKFLQYHGCELVMLLPKWRSGIIAVHLSGFSEISSDLKKFKIHGIAPVIFDIAAKYHNYTVGFQPVVMPKDWLRMGYTDDIGIIKINDVKKNPHVYFEIYTLHQLTPYLISSKIVVNLNFYIIITPAEKYTPYEIFFLPFDLMTWIFSLITFLSTILSILIINNLSKSTQTMVYGHKVDTPFWNVISIFFGISQTKLPNTNFSRFILIIFIYFCLIFRTCFQSKFFEFMTSEPRHPQPKTFGDLINEGYKLYTMEAFLPVAKRNYLINWPEIFVLSAEEYNAAYLEQSQNSSAKMALIVDEFATRFIDRKLNRRTNNWTKLDDFIVFAFHETFFFFKECFYFRMFDRIIDDLIPTGIINHLIENNYTKPWEYDQPEVKPKVLTLDDLAFGFIIWLIFCLISFIGFIVEHIAVLVLKPIESYAPVHPINSKLEDEVCIGQITTYDIVKGINPELIEKFRVKKQAQAEVKNDLVATKISEDIKLVDLENLH</sequence>
<gene>
    <name evidence="12" type="ORF">CHIRRI_LOCUS4137</name>
</gene>
<dbReference type="GO" id="GO:0015276">
    <property type="term" value="F:ligand-gated monoatomic ion channel activity"/>
    <property type="evidence" value="ECO:0007669"/>
    <property type="project" value="InterPro"/>
</dbReference>
<dbReference type="GO" id="GO:0050906">
    <property type="term" value="P:detection of stimulus involved in sensory perception"/>
    <property type="evidence" value="ECO:0007669"/>
    <property type="project" value="UniProtKB-ARBA"/>
</dbReference>
<evidence type="ECO:0000313" key="13">
    <source>
        <dbReference type="Proteomes" id="UP001153620"/>
    </source>
</evidence>
<evidence type="ECO:0000256" key="7">
    <source>
        <dbReference type="ARBA" id="ARBA00023170"/>
    </source>
</evidence>
<reference evidence="12" key="1">
    <citation type="submission" date="2022-01" db="EMBL/GenBank/DDBJ databases">
        <authorList>
            <person name="King R."/>
        </authorList>
    </citation>
    <scope>NUCLEOTIDE SEQUENCE</scope>
</reference>
<feature type="domain" description="Ionotropic glutamate receptor C-terminal" evidence="11">
    <location>
        <begin position="351"/>
        <end position="515"/>
    </location>
</feature>
<keyword evidence="3" id="KW-1003">Cell membrane</keyword>
<keyword evidence="10" id="KW-0732">Signal</keyword>
<evidence type="ECO:0000256" key="6">
    <source>
        <dbReference type="ARBA" id="ARBA00023136"/>
    </source>
</evidence>
<keyword evidence="8" id="KW-0325">Glycoprotein</keyword>
<evidence type="ECO:0000256" key="3">
    <source>
        <dbReference type="ARBA" id="ARBA00022475"/>
    </source>
</evidence>
<evidence type="ECO:0000256" key="4">
    <source>
        <dbReference type="ARBA" id="ARBA00022692"/>
    </source>
</evidence>
<keyword evidence="6 9" id="KW-0472">Membrane</keyword>
<name>A0A9N9WQK5_9DIPT</name>
<dbReference type="Pfam" id="PF00060">
    <property type="entry name" value="Lig_chan"/>
    <property type="match status" value="1"/>
</dbReference>
<dbReference type="AlphaFoldDB" id="A0A9N9WQK5"/>
<dbReference type="OrthoDB" id="7725497at2759"/>
<dbReference type="PANTHER" id="PTHR42643:SF30">
    <property type="entry name" value="IONOTROPIC RECEPTOR 40A-RELATED"/>
    <property type="match status" value="1"/>
</dbReference>
<evidence type="ECO:0000313" key="12">
    <source>
        <dbReference type="EMBL" id="CAG9801203.1"/>
    </source>
</evidence>
<evidence type="ECO:0000256" key="8">
    <source>
        <dbReference type="ARBA" id="ARBA00023180"/>
    </source>
</evidence>
<dbReference type="InterPro" id="IPR001320">
    <property type="entry name" value="Iontro_rcpt_C"/>
</dbReference>
<feature type="signal peptide" evidence="10">
    <location>
        <begin position="1"/>
        <end position="18"/>
    </location>
</feature>
<protein>
    <recommendedName>
        <fullName evidence="11">Ionotropic glutamate receptor C-terminal domain-containing protein</fullName>
    </recommendedName>
</protein>
<dbReference type="GO" id="GO:0005886">
    <property type="term" value="C:plasma membrane"/>
    <property type="evidence" value="ECO:0007669"/>
    <property type="project" value="UniProtKB-SubCell"/>
</dbReference>
<evidence type="ECO:0000256" key="9">
    <source>
        <dbReference type="SAM" id="Phobius"/>
    </source>
</evidence>
<keyword evidence="4 9" id="KW-0812">Transmembrane</keyword>
<feature type="transmembrane region" description="Helical" evidence="9">
    <location>
        <begin position="410"/>
        <end position="429"/>
    </location>
</feature>
<dbReference type="PANTHER" id="PTHR42643">
    <property type="entry name" value="IONOTROPIC RECEPTOR 20A-RELATED"/>
    <property type="match status" value="1"/>
</dbReference>